<comment type="caution">
    <text evidence="2">The sequence shown here is derived from an EMBL/GenBank/DDBJ whole genome shotgun (WGS) entry which is preliminary data.</text>
</comment>
<dbReference type="EMBL" id="JBHUOJ010000007">
    <property type="protein sequence ID" value="MFD2832333.1"/>
    <property type="molecule type" value="Genomic_DNA"/>
</dbReference>
<dbReference type="RefSeq" id="WP_251740383.1">
    <property type="nucleotide sequence ID" value="NZ_JBHUOJ010000007.1"/>
</dbReference>
<keyword evidence="1" id="KW-0472">Membrane</keyword>
<keyword evidence="1" id="KW-1133">Transmembrane helix</keyword>
<keyword evidence="1" id="KW-0812">Transmembrane</keyword>
<reference evidence="3" key="1">
    <citation type="journal article" date="2019" name="Int. J. Syst. Evol. Microbiol.">
        <title>The Global Catalogue of Microorganisms (GCM) 10K type strain sequencing project: providing services to taxonomists for standard genome sequencing and annotation.</title>
        <authorList>
            <consortium name="The Broad Institute Genomics Platform"/>
            <consortium name="The Broad Institute Genome Sequencing Center for Infectious Disease"/>
            <person name="Wu L."/>
            <person name="Ma J."/>
        </authorList>
    </citation>
    <scope>NUCLEOTIDE SEQUENCE [LARGE SCALE GENOMIC DNA]</scope>
    <source>
        <strain evidence="3">KCTC 52925</strain>
    </source>
</reference>
<feature type="transmembrane region" description="Helical" evidence="1">
    <location>
        <begin position="91"/>
        <end position="111"/>
    </location>
</feature>
<name>A0ABW5X4Q2_9FLAO</name>
<sequence>MFSGNTGIIHFVASIIALICGSIVLSGNKGTYKHKIIGRFYGLSMLILLVTSFLLHNLAGFGILHWLAVVSTLSLLCGMLPLYFKYPKHNYMVFHFSFMYWSVIGLYAAFFAEIFTRIPIVFDMDTYNIRLFYILLVIATVLTGGIGSIYFRRLKEKWHQKYAS</sequence>
<dbReference type="Proteomes" id="UP001597438">
    <property type="component" value="Unassembled WGS sequence"/>
</dbReference>
<dbReference type="InterPro" id="IPR018750">
    <property type="entry name" value="DUF2306_membrane"/>
</dbReference>
<feature type="transmembrane region" description="Helical" evidence="1">
    <location>
        <begin position="131"/>
        <end position="151"/>
    </location>
</feature>
<protein>
    <submittedName>
        <fullName evidence="2">DUF2306 domain-containing protein</fullName>
    </submittedName>
</protein>
<feature type="transmembrane region" description="Helical" evidence="1">
    <location>
        <begin position="37"/>
        <end position="57"/>
    </location>
</feature>
<evidence type="ECO:0000256" key="1">
    <source>
        <dbReference type="SAM" id="Phobius"/>
    </source>
</evidence>
<feature type="transmembrane region" description="Helical" evidence="1">
    <location>
        <begin position="63"/>
        <end position="84"/>
    </location>
</feature>
<gene>
    <name evidence="2" type="ORF">ACFSYS_03480</name>
</gene>
<dbReference type="Pfam" id="PF10067">
    <property type="entry name" value="DUF2306"/>
    <property type="match status" value="1"/>
</dbReference>
<evidence type="ECO:0000313" key="3">
    <source>
        <dbReference type="Proteomes" id="UP001597438"/>
    </source>
</evidence>
<organism evidence="2 3">
    <name type="scientific">Christiangramia antarctica</name>
    <dbReference type="NCBI Taxonomy" id="2058158"/>
    <lineage>
        <taxon>Bacteria</taxon>
        <taxon>Pseudomonadati</taxon>
        <taxon>Bacteroidota</taxon>
        <taxon>Flavobacteriia</taxon>
        <taxon>Flavobacteriales</taxon>
        <taxon>Flavobacteriaceae</taxon>
        <taxon>Christiangramia</taxon>
    </lineage>
</organism>
<evidence type="ECO:0000313" key="2">
    <source>
        <dbReference type="EMBL" id="MFD2832333.1"/>
    </source>
</evidence>
<accession>A0ABW5X4Q2</accession>
<feature type="transmembrane region" description="Helical" evidence="1">
    <location>
        <begin position="6"/>
        <end position="25"/>
    </location>
</feature>
<keyword evidence="3" id="KW-1185">Reference proteome</keyword>
<proteinExistence type="predicted"/>